<proteinExistence type="predicted"/>
<dbReference type="VEuPathDB" id="MicrosporidiaDB:M896_080420"/>
<name>A0A0B2UJ12_9MICR</name>
<organism evidence="2 3">
    <name type="scientific">Ordospora colligata OC4</name>
    <dbReference type="NCBI Taxonomy" id="1354746"/>
    <lineage>
        <taxon>Eukaryota</taxon>
        <taxon>Fungi</taxon>
        <taxon>Fungi incertae sedis</taxon>
        <taxon>Microsporidia</taxon>
        <taxon>Ordosporidae</taxon>
        <taxon>Ordospora</taxon>
    </lineage>
</organism>
<dbReference type="RefSeq" id="XP_014563350.1">
    <property type="nucleotide sequence ID" value="XM_014707864.1"/>
</dbReference>
<feature type="transmembrane region" description="Helical" evidence="1">
    <location>
        <begin position="104"/>
        <end position="125"/>
    </location>
</feature>
<dbReference type="Pfam" id="PF17009">
    <property type="entry name" value="DUF5090"/>
    <property type="match status" value="1"/>
</dbReference>
<dbReference type="OrthoDB" id="2190291at2759"/>
<dbReference type="EMBL" id="JOKQ01000008">
    <property type="protein sequence ID" value="KHN69308.1"/>
    <property type="molecule type" value="Genomic_DNA"/>
</dbReference>
<evidence type="ECO:0000313" key="2">
    <source>
        <dbReference type="EMBL" id="KHN69308.1"/>
    </source>
</evidence>
<keyword evidence="1" id="KW-0812">Transmembrane</keyword>
<dbReference type="HOGENOM" id="CLU_1441049_0_0_1"/>
<protein>
    <submittedName>
        <fullName evidence="2">Uncharacterized protein</fullName>
    </submittedName>
</protein>
<evidence type="ECO:0000256" key="1">
    <source>
        <dbReference type="SAM" id="Phobius"/>
    </source>
</evidence>
<keyword evidence="1" id="KW-0472">Membrane</keyword>
<dbReference type="AlphaFoldDB" id="A0A0B2UJ12"/>
<sequence>MESSQDSVLKAVDAVEEKTNYAVDVIGNSSIGNYIPLEVKYLSLYEMTEYSMFFTILEIIPVYLMAHADGKSTFTHIMGTIFIIIAMLSIGLSLAAFYTKMFELYKYVVIMSMTKVLIASIIVIFLNLSDWYIVILALIYALKIVGFEGLFLYYLAILFRRSQSDEYDDRGEKIKIEERAMEEV</sequence>
<feature type="transmembrane region" description="Helical" evidence="1">
    <location>
        <begin position="74"/>
        <end position="97"/>
    </location>
</feature>
<keyword evidence="1" id="KW-1133">Transmembrane helix</keyword>
<dbReference type="GeneID" id="26262082"/>
<reference evidence="2 3" key="1">
    <citation type="journal article" date="2014" name="MBio">
        <title>The Ordospora colligata genome; evolution of extreme reduction in microsporidia and host-to-parasite horizontal gene transfer.</title>
        <authorList>
            <person name="Pombert J.-F."/>
            <person name="Haag K.L."/>
            <person name="Beidas S."/>
            <person name="Ebert D."/>
            <person name="Keeling P.J."/>
        </authorList>
    </citation>
    <scope>NUCLEOTIDE SEQUENCE [LARGE SCALE GENOMIC DNA]</scope>
    <source>
        <strain evidence="2 3">OC4</strain>
    </source>
</reference>
<accession>A0A0B2UJ12</accession>
<evidence type="ECO:0000313" key="3">
    <source>
        <dbReference type="Proteomes" id="UP000031056"/>
    </source>
</evidence>
<dbReference type="Proteomes" id="UP000031056">
    <property type="component" value="Unassembled WGS sequence"/>
</dbReference>
<keyword evidence="3" id="KW-1185">Reference proteome</keyword>
<dbReference type="InterPro" id="IPR031539">
    <property type="entry name" value="DUF5090"/>
</dbReference>
<comment type="caution">
    <text evidence="2">The sequence shown here is derived from an EMBL/GenBank/DDBJ whole genome shotgun (WGS) entry which is preliminary data.</text>
</comment>
<dbReference type="InParanoid" id="A0A0B2UJ12"/>
<feature type="transmembrane region" description="Helical" evidence="1">
    <location>
        <begin position="50"/>
        <end position="68"/>
    </location>
</feature>
<gene>
    <name evidence="2" type="ORF">M896_080420</name>
</gene>
<feature type="transmembrane region" description="Helical" evidence="1">
    <location>
        <begin position="131"/>
        <end position="155"/>
    </location>
</feature>